<reference evidence="3 4" key="1">
    <citation type="submission" date="2013-12" db="EMBL/GenBank/DDBJ databases">
        <authorList>
            <consortium name="DOE Joint Genome Institute"/>
            <person name="Bryant D.A."/>
            <person name="Huntemann M."/>
            <person name="Han J."/>
            <person name="Chen A."/>
            <person name="Kyrpides N."/>
            <person name="Mavromatis K."/>
            <person name="Markowitz V."/>
            <person name="Palaniappan K."/>
            <person name="Ivanova N."/>
            <person name="Schaumberg A."/>
            <person name="Pati A."/>
            <person name="Liolios K."/>
            <person name="Nordberg H.P."/>
            <person name="Cantor M.N."/>
            <person name="Hua S.X."/>
            <person name="Woyke T."/>
        </authorList>
    </citation>
    <scope>NUCLEOTIDE SEQUENCE [LARGE SCALE GENOMIC DNA]</scope>
    <source>
        <strain evidence="3 4">984</strain>
    </source>
</reference>
<proteinExistence type="predicted"/>
<evidence type="ECO:0000259" key="2">
    <source>
        <dbReference type="Pfam" id="PF07879"/>
    </source>
</evidence>
<dbReference type="HOGENOM" id="CLU_089210_3_0_6"/>
<evidence type="ECO:0000313" key="3">
    <source>
        <dbReference type="EMBL" id="AHF02655.1"/>
    </source>
</evidence>
<keyword evidence="4" id="KW-1185">Reference proteome</keyword>
<evidence type="ECO:0000259" key="1">
    <source>
        <dbReference type="Pfam" id="PF05233"/>
    </source>
</evidence>
<dbReference type="Pfam" id="PF05233">
    <property type="entry name" value="PHB_acc"/>
    <property type="match status" value="1"/>
</dbReference>
<gene>
    <name evidence="3" type="ORF">MARPU_01380</name>
</gene>
<feature type="domain" description="PHA accumulation regulator DNA-binding N-terminal" evidence="2">
    <location>
        <begin position="6"/>
        <end position="65"/>
    </location>
</feature>
<accession>W0DVQ3</accession>
<dbReference type="InterPro" id="IPR010134">
    <property type="entry name" value="PHA_reg_PhaR"/>
</dbReference>
<dbReference type="Pfam" id="PF07879">
    <property type="entry name" value="PHB_acc_N"/>
    <property type="match status" value="1"/>
</dbReference>
<dbReference type="InterPro" id="IPR012909">
    <property type="entry name" value="PHA_DNA-bd_N"/>
</dbReference>
<dbReference type="GO" id="GO:0006355">
    <property type="term" value="P:regulation of DNA-templated transcription"/>
    <property type="evidence" value="ECO:0007669"/>
    <property type="project" value="InterPro"/>
</dbReference>
<dbReference type="NCBIfam" id="TIGR01848">
    <property type="entry name" value="PHA_reg_PhaR"/>
    <property type="match status" value="1"/>
</dbReference>
<evidence type="ECO:0008006" key="5">
    <source>
        <dbReference type="Google" id="ProtNLM"/>
    </source>
</evidence>
<sequence>MDKSRIIKKYPNRRLYDTEISRYITLADVRALVMGGVPFKVFDTANDTDITRAILLQIMLEEESGGEPLFSANMLAQIIRFYGGTLQGTFARYLEGALDVFARQQQELTQSWADTPLDTMTRMAQQNVELWGELQREFMRNAGFDLGRGRDRSKPSDDDTD</sequence>
<protein>
    <recommendedName>
        <fullName evidence="5">Polyhydroxyalkanoate synthesis repressor PhaR</fullName>
    </recommendedName>
</protein>
<dbReference type="Proteomes" id="UP000005275">
    <property type="component" value="Chromosome"/>
</dbReference>
<dbReference type="InterPro" id="IPR007897">
    <property type="entry name" value="PHB_accumulat"/>
</dbReference>
<dbReference type="eggNOG" id="COG5394">
    <property type="taxonomic scope" value="Bacteria"/>
</dbReference>
<dbReference type="EMBL" id="CP007031">
    <property type="protein sequence ID" value="AHF02655.1"/>
    <property type="molecule type" value="Genomic_DNA"/>
</dbReference>
<feature type="domain" description="PHB accumulation regulatory" evidence="1">
    <location>
        <begin position="70"/>
        <end position="107"/>
    </location>
</feature>
<evidence type="ECO:0000313" key="4">
    <source>
        <dbReference type="Proteomes" id="UP000005275"/>
    </source>
</evidence>
<dbReference type="RefSeq" id="WP_005224547.1">
    <property type="nucleotide sequence ID" value="NZ_CP007031.1"/>
</dbReference>
<dbReference type="STRING" id="765910.MARPU_01380"/>
<organism evidence="3 4">
    <name type="scientific">Marichromatium purpuratum 984</name>
    <dbReference type="NCBI Taxonomy" id="765910"/>
    <lineage>
        <taxon>Bacteria</taxon>
        <taxon>Pseudomonadati</taxon>
        <taxon>Pseudomonadota</taxon>
        <taxon>Gammaproteobacteria</taxon>
        <taxon>Chromatiales</taxon>
        <taxon>Chromatiaceae</taxon>
        <taxon>Marichromatium</taxon>
    </lineage>
</organism>
<name>W0DVQ3_MARPU</name>
<dbReference type="OrthoDB" id="9795345at2"/>
<dbReference type="KEGG" id="mpur:MARPU_01380"/>
<dbReference type="AlphaFoldDB" id="W0DVQ3"/>